<keyword evidence="4" id="KW-1185">Reference proteome</keyword>
<name>A0ABT1L820_9GAMM</name>
<proteinExistence type="predicted"/>
<dbReference type="Proteomes" id="UP001320768">
    <property type="component" value="Unassembled WGS sequence"/>
</dbReference>
<gene>
    <name evidence="3" type="ORF">MKS91_05145</name>
</gene>
<accession>A0ABT1L820</accession>
<evidence type="ECO:0000313" key="3">
    <source>
        <dbReference type="EMBL" id="MCP8352665.1"/>
    </source>
</evidence>
<feature type="region of interest" description="Disordered" evidence="1">
    <location>
        <begin position="960"/>
        <end position="981"/>
    </location>
</feature>
<protein>
    <submittedName>
        <fullName evidence="3">Uncharacterized protein</fullName>
    </submittedName>
</protein>
<evidence type="ECO:0000256" key="1">
    <source>
        <dbReference type="SAM" id="MobiDB-lite"/>
    </source>
</evidence>
<feature type="transmembrane region" description="Helical" evidence="2">
    <location>
        <begin position="831"/>
        <end position="864"/>
    </location>
</feature>
<organism evidence="3 4">
    <name type="scientific">Candidatus Synchoanobacter obligatus</name>
    <dbReference type="NCBI Taxonomy" id="2919597"/>
    <lineage>
        <taxon>Bacteria</taxon>
        <taxon>Pseudomonadati</taxon>
        <taxon>Pseudomonadota</taxon>
        <taxon>Gammaproteobacteria</taxon>
        <taxon>Candidatus Comchoanobacterales</taxon>
        <taxon>Candidatus Comchoanobacteraceae</taxon>
        <taxon>Candidatus Synchoanobacter</taxon>
    </lineage>
</organism>
<dbReference type="EMBL" id="JAKUDN010000002">
    <property type="protein sequence ID" value="MCP8352665.1"/>
    <property type="molecule type" value="Genomic_DNA"/>
</dbReference>
<evidence type="ECO:0000256" key="2">
    <source>
        <dbReference type="SAM" id="Phobius"/>
    </source>
</evidence>
<keyword evidence="2" id="KW-1133">Transmembrane helix</keyword>
<reference evidence="3 4" key="1">
    <citation type="journal article" date="2022" name="Nat. Microbiol.">
        <title>The microbiome of a bacterivorous marine choanoflagellate contains a resource-demanding obligate bacterial associate.</title>
        <authorList>
            <person name="Needham D.M."/>
            <person name="Poirier C."/>
            <person name="Bachy C."/>
            <person name="George E.E."/>
            <person name="Wilken S."/>
            <person name="Yung C.C.M."/>
            <person name="Limardo A.J."/>
            <person name="Morando M."/>
            <person name="Sudek L."/>
            <person name="Malmstrom R.R."/>
            <person name="Keeling P.J."/>
            <person name="Santoro A.E."/>
            <person name="Worden A.Z."/>
        </authorList>
    </citation>
    <scope>NUCLEOTIDE SEQUENCE [LARGE SCALE GENOMIC DNA]</scope>
    <source>
        <strain evidence="3 4">Comchoano-2</strain>
    </source>
</reference>
<dbReference type="RefSeq" id="WP_258569769.1">
    <property type="nucleotide sequence ID" value="NZ_JAKUDN010000002.1"/>
</dbReference>
<keyword evidence="2" id="KW-0812">Transmembrane</keyword>
<keyword evidence="2" id="KW-0472">Membrane</keyword>
<sequence>MKKELNDSKVWLVRTIAKKMAAGESIESISAGLLARVAGNFLSDSALDAGGYAVSGVGYAFSNVAEATGRGVSGAGTLMHAGVSRFGGRLFGRFESPRLTGAYNQVSGFFSHTADAIGGVFGAGAEAVSTRYTRHVDWGSVPNLLWAVNEGSEEESAASLALKYILEGVRTYQNEKRYASLLEANDGLEQWQARIRTSEEANQSFNRSHRDLVAVVNGQFDSLDLENLQDALRLITSEGGREFLQELVKLPANYLPFVGNAGTTSIIEDIALIADAPGEDLNHLCALVGELGKLKQSFPNLEQGSVDYRGLVGQIYTTSKSYAKILSGSRISQMQAIGMVQSCLPEGLGSATDSILRDISQFDESQVANIAYLLNSLMNAPAGMITKERRLRAGLEGISKIDPASLDVLAEVYKGIMAFSEHTESNSDMARHVLAECIYPLAALDDAQIVTLKDSLALLIDPHGGAHAAIVDNVIDLSKAFRGSDYQSEAKLAHIDAVIDIAERLATPDGEAFDAEDLRAIHVASKTSLKDLLCSDLLNLGDTVKHSIDAFSKLEAADVGQLAIMIRHGEDASDSFSAELSKSSDTANYSDFIGHLSNMAKGYSNLSDNARRTLAGSPLYDLVKSYLPEGMLDASGRVLTDIAGMSNAHLGNVSYLLTQFMTAASGEMTKETRLRSALTGVVHLGNDTVDALAKFYSGITTISSKETHEDMMVCLVEECIYPFANLNDANLGSVKQLLAQLIDPKAPGSEGSEQISQLNQFLDLSRAFRQDGRISDSRKDYVISKVRQVFGSFGGERAQRIQESVVEKSEGLTMVAVVETLLNMKSAHGLFLLLTLIAAVAAAVSPAIPAMIIAVPAVFALAAYANAMLNVYRFQLTTTKVQDLMIRVDPETNDSKISFDKVIEHKTQIGLELSSLKMGTIVPIMNGFLEAVAKGYDRPANAVVRNKLDWNAVVLSKQLKKDDEGYESPPGSPGAMKKQGK</sequence>
<comment type="caution">
    <text evidence="3">The sequence shown here is derived from an EMBL/GenBank/DDBJ whole genome shotgun (WGS) entry which is preliminary data.</text>
</comment>
<evidence type="ECO:0000313" key="4">
    <source>
        <dbReference type="Proteomes" id="UP001320768"/>
    </source>
</evidence>